<organism evidence="1 2">
    <name type="scientific">Aspergillus wentii DTO 134E9</name>
    <dbReference type="NCBI Taxonomy" id="1073089"/>
    <lineage>
        <taxon>Eukaryota</taxon>
        <taxon>Fungi</taxon>
        <taxon>Dikarya</taxon>
        <taxon>Ascomycota</taxon>
        <taxon>Pezizomycotina</taxon>
        <taxon>Eurotiomycetes</taxon>
        <taxon>Eurotiomycetidae</taxon>
        <taxon>Eurotiales</taxon>
        <taxon>Aspergillaceae</taxon>
        <taxon>Aspergillus</taxon>
        <taxon>Aspergillus subgen. Cremei</taxon>
    </lineage>
</organism>
<name>A0A1L9RHY4_ASPWE</name>
<accession>A0A1L9RHY4</accession>
<keyword evidence="2" id="KW-1185">Reference proteome</keyword>
<dbReference type="GeneID" id="63747001"/>
<dbReference type="AlphaFoldDB" id="A0A1L9RHY4"/>
<reference evidence="2" key="1">
    <citation type="journal article" date="2017" name="Genome Biol.">
        <title>Comparative genomics reveals high biological diversity and specific adaptations in the industrially and medically important fungal genus Aspergillus.</title>
        <authorList>
            <person name="de Vries R.P."/>
            <person name="Riley R."/>
            <person name="Wiebenga A."/>
            <person name="Aguilar-Osorio G."/>
            <person name="Amillis S."/>
            <person name="Uchima C.A."/>
            <person name="Anderluh G."/>
            <person name="Asadollahi M."/>
            <person name="Askin M."/>
            <person name="Barry K."/>
            <person name="Battaglia E."/>
            <person name="Bayram O."/>
            <person name="Benocci T."/>
            <person name="Braus-Stromeyer S.A."/>
            <person name="Caldana C."/>
            <person name="Canovas D."/>
            <person name="Cerqueira G.C."/>
            <person name="Chen F."/>
            <person name="Chen W."/>
            <person name="Choi C."/>
            <person name="Clum A."/>
            <person name="Dos Santos R.A."/>
            <person name="Damasio A.R."/>
            <person name="Diallinas G."/>
            <person name="Emri T."/>
            <person name="Fekete E."/>
            <person name="Flipphi M."/>
            <person name="Freyberg S."/>
            <person name="Gallo A."/>
            <person name="Gournas C."/>
            <person name="Habgood R."/>
            <person name="Hainaut M."/>
            <person name="Harispe M.L."/>
            <person name="Henrissat B."/>
            <person name="Hilden K.S."/>
            <person name="Hope R."/>
            <person name="Hossain A."/>
            <person name="Karabika E."/>
            <person name="Karaffa L."/>
            <person name="Karanyi Z."/>
            <person name="Krasevec N."/>
            <person name="Kuo A."/>
            <person name="Kusch H."/>
            <person name="LaButti K."/>
            <person name="Lagendijk E.L."/>
            <person name="Lapidus A."/>
            <person name="Levasseur A."/>
            <person name="Lindquist E."/>
            <person name="Lipzen A."/>
            <person name="Logrieco A.F."/>
            <person name="MacCabe A."/>
            <person name="Maekelae M.R."/>
            <person name="Malavazi I."/>
            <person name="Melin P."/>
            <person name="Meyer V."/>
            <person name="Mielnichuk N."/>
            <person name="Miskei M."/>
            <person name="Molnar A.P."/>
            <person name="Mule G."/>
            <person name="Ngan C.Y."/>
            <person name="Orejas M."/>
            <person name="Orosz E."/>
            <person name="Ouedraogo J.P."/>
            <person name="Overkamp K.M."/>
            <person name="Park H.-S."/>
            <person name="Perrone G."/>
            <person name="Piumi F."/>
            <person name="Punt P.J."/>
            <person name="Ram A.F."/>
            <person name="Ramon A."/>
            <person name="Rauscher S."/>
            <person name="Record E."/>
            <person name="Riano-Pachon D.M."/>
            <person name="Robert V."/>
            <person name="Roehrig J."/>
            <person name="Ruller R."/>
            <person name="Salamov A."/>
            <person name="Salih N.S."/>
            <person name="Samson R.A."/>
            <person name="Sandor E."/>
            <person name="Sanguinetti M."/>
            <person name="Schuetze T."/>
            <person name="Sepcic K."/>
            <person name="Shelest E."/>
            <person name="Sherlock G."/>
            <person name="Sophianopoulou V."/>
            <person name="Squina F.M."/>
            <person name="Sun H."/>
            <person name="Susca A."/>
            <person name="Todd R.B."/>
            <person name="Tsang A."/>
            <person name="Unkles S.E."/>
            <person name="van de Wiele N."/>
            <person name="van Rossen-Uffink D."/>
            <person name="Oliveira J.V."/>
            <person name="Vesth T.C."/>
            <person name="Visser J."/>
            <person name="Yu J.-H."/>
            <person name="Zhou M."/>
            <person name="Andersen M.R."/>
            <person name="Archer D.B."/>
            <person name="Baker S.E."/>
            <person name="Benoit I."/>
            <person name="Brakhage A.A."/>
            <person name="Braus G.H."/>
            <person name="Fischer R."/>
            <person name="Frisvad J.C."/>
            <person name="Goldman G.H."/>
            <person name="Houbraken J."/>
            <person name="Oakley B."/>
            <person name="Pocsi I."/>
            <person name="Scazzocchio C."/>
            <person name="Seiboth B."/>
            <person name="vanKuyk P.A."/>
            <person name="Wortman J."/>
            <person name="Dyer P.S."/>
            <person name="Grigoriev I.V."/>
        </authorList>
    </citation>
    <scope>NUCLEOTIDE SEQUENCE [LARGE SCALE GENOMIC DNA]</scope>
    <source>
        <strain evidence="2">DTO 134E9</strain>
    </source>
</reference>
<dbReference type="RefSeq" id="XP_040688210.1">
    <property type="nucleotide sequence ID" value="XM_040831153.1"/>
</dbReference>
<sequence length="210" mass="24649">MDTISGEYEDPGSPLLKPSALRVLVQTLTHFVPADGRAPEGDLYSSKLMAMLDRICQHHWNCDFQPGVQRFYSYGDEFGYNNRRCFFLVDYGTSDNDDDVPILCYEWTGESFKPTPQLLQNEEVQAELKDIPFTPGPDEPYEKPPVPRTVRRRLRKAQAIPNRELDYLMVHPEDMEWLERKVKPRFWANLLGQIERRHKEKEEIDILLYN</sequence>
<evidence type="ECO:0000313" key="1">
    <source>
        <dbReference type="EMBL" id="OJJ34534.1"/>
    </source>
</evidence>
<evidence type="ECO:0000313" key="2">
    <source>
        <dbReference type="Proteomes" id="UP000184383"/>
    </source>
</evidence>
<protein>
    <submittedName>
        <fullName evidence="1">Uncharacterized protein</fullName>
    </submittedName>
</protein>
<dbReference type="OrthoDB" id="4379079at2759"/>
<proteinExistence type="predicted"/>
<dbReference type="Proteomes" id="UP000184383">
    <property type="component" value="Unassembled WGS sequence"/>
</dbReference>
<dbReference type="EMBL" id="KV878213">
    <property type="protein sequence ID" value="OJJ34534.1"/>
    <property type="molecule type" value="Genomic_DNA"/>
</dbReference>
<dbReference type="VEuPathDB" id="FungiDB:ASPWEDRAFT_173949"/>
<gene>
    <name evidence="1" type="ORF">ASPWEDRAFT_173949</name>
</gene>